<name>A0ABS0NCD8_9NEIS</name>
<evidence type="ECO:0000313" key="2">
    <source>
        <dbReference type="Proteomes" id="UP000768471"/>
    </source>
</evidence>
<dbReference type="RefSeq" id="WP_197903828.1">
    <property type="nucleotide sequence ID" value="NZ_JACSGR010000007.1"/>
</dbReference>
<gene>
    <name evidence="1" type="ORF">H9Q10_09960</name>
</gene>
<dbReference type="Proteomes" id="UP000768471">
    <property type="component" value="Unassembled WGS sequence"/>
</dbReference>
<proteinExistence type="predicted"/>
<reference evidence="1 2" key="1">
    <citation type="submission" date="2020-09" db="EMBL/GenBank/DDBJ databases">
        <title>Eikenella S3660 sp. nov., isolated from a throat swab.</title>
        <authorList>
            <person name="Buhl M."/>
        </authorList>
    </citation>
    <scope>NUCLEOTIDE SEQUENCE [LARGE SCALE GENOMIC DNA]</scope>
    <source>
        <strain evidence="1 2">S3360</strain>
    </source>
</reference>
<organism evidence="1 2">
    <name type="scientific">Eikenella glucosivorans</name>
    <dbReference type="NCBI Taxonomy" id="2766967"/>
    <lineage>
        <taxon>Bacteria</taxon>
        <taxon>Pseudomonadati</taxon>
        <taxon>Pseudomonadota</taxon>
        <taxon>Betaproteobacteria</taxon>
        <taxon>Neisseriales</taxon>
        <taxon>Neisseriaceae</taxon>
        <taxon>Eikenella</taxon>
    </lineage>
</organism>
<keyword evidence="2" id="KW-1185">Reference proteome</keyword>
<sequence>MAILDMPIFDTHSLSELKIINIIAPSVPFGTFGRQRAQMAVGKAKQGKACVPARCAGSGLKNAAGGLCEIGLMQNGRFGRWAKKVSIALKLRFCFAEMRPWLAGYRFKKFGWTGDLNRERAT</sequence>
<protein>
    <submittedName>
        <fullName evidence="1">Uncharacterized protein</fullName>
    </submittedName>
</protein>
<accession>A0ABS0NCD8</accession>
<dbReference type="EMBL" id="JACSGR010000007">
    <property type="protein sequence ID" value="MBH5329985.1"/>
    <property type="molecule type" value="Genomic_DNA"/>
</dbReference>
<evidence type="ECO:0000313" key="1">
    <source>
        <dbReference type="EMBL" id="MBH5329985.1"/>
    </source>
</evidence>
<comment type="caution">
    <text evidence="1">The sequence shown here is derived from an EMBL/GenBank/DDBJ whole genome shotgun (WGS) entry which is preliminary data.</text>
</comment>